<accession>A0AAN6ZXE6</accession>
<name>A0AAN6ZXE6_9PEZI</name>
<keyword evidence="2 5" id="KW-0812">Transmembrane</keyword>
<evidence type="ECO:0000313" key="8">
    <source>
        <dbReference type="Proteomes" id="UP001302745"/>
    </source>
</evidence>
<dbReference type="InterPro" id="IPR005828">
    <property type="entry name" value="MFS_sugar_transport-like"/>
</dbReference>
<evidence type="ECO:0000259" key="6">
    <source>
        <dbReference type="PROSITE" id="PS50850"/>
    </source>
</evidence>
<reference evidence="7" key="1">
    <citation type="journal article" date="2023" name="Mol. Phylogenet. Evol.">
        <title>Genome-scale phylogeny and comparative genomics of the fungal order Sordariales.</title>
        <authorList>
            <person name="Hensen N."/>
            <person name="Bonometti L."/>
            <person name="Westerberg I."/>
            <person name="Brannstrom I.O."/>
            <person name="Guillou S."/>
            <person name="Cros-Aarteil S."/>
            <person name="Calhoun S."/>
            <person name="Haridas S."/>
            <person name="Kuo A."/>
            <person name="Mondo S."/>
            <person name="Pangilinan J."/>
            <person name="Riley R."/>
            <person name="LaButti K."/>
            <person name="Andreopoulos B."/>
            <person name="Lipzen A."/>
            <person name="Chen C."/>
            <person name="Yan M."/>
            <person name="Daum C."/>
            <person name="Ng V."/>
            <person name="Clum A."/>
            <person name="Steindorff A."/>
            <person name="Ohm R.A."/>
            <person name="Martin F."/>
            <person name="Silar P."/>
            <person name="Natvig D.O."/>
            <person name="Lalanne C."/>
            <person name="Gautier V."/>
            <person name="Ament-Velasquez S.L."/>
            <person name="Kruys A."/>
            <person name="Hutchinson M.I."/>
            <person name="Powell A.J."/>
            <person name="Barry K."/>
            <person name="Miller A.N."/>
            <person name="Grigoriev I.V."/>
            <person name="Debuchy R."/>
            <person name="Gladieux P."/>
            <person name="Hiltunen Thoren M."/>
            <person name="Johannesson H."/>
        </authorList>
    </citation>
    <scope>NUCLEOTIDE SEQUENCE</scope>
    <source>
        <strain evidence="7">CBS 538.74</strain>
    </source>
</reference>
<keyword evidence="8" id="KW-1185">Reference proteome</keyword>
<dbReference type="Pfam" id="PF00083">
    <property type="entry name" value="Sugar_tr"/>
    <property type="match status" value="1"/>
</dbReference>
<dbReference type="EMBL" id="MU856929">
    <property type="protein sequence ID" value="KAK4153818.1"/>
    <property type="molecule type" value="Genomic_DNA"/>
</dbReference>
<proteinExistence type="predicted"/>
<evidence type="ECO:0000256" key="4">
    <source>
        <dbReference type="ARBA" id="ARBA00023136"/>
    </source>
</evidence>
<evidence type="ECO:0000256" key="2">
    <source>
        <dbReference type="ARBA" id="ARBA00022692"/>
    </source>
</evidence>
<organism evidence="7 8">
    <name type="scientific">Chaetomidium leptoderma</name>
    <dbReference type="NCBI Taxonomy" id="669021"/>
    <lineage>
        <taxon>Eukaryota</taxon>
        <taxon>Fungi</taxon>
        <taxon>Dikarya</taxon>
        <taxon>Ascomycota</taxon>
        <taxon>Pezizomycotina</taxon>
        <taxon>Sordariomycetes</taxon>
        <taxon>Sordariomycetidae</taxon>
        <taxon>Sordariales</taxon>
        <taxon>Chaetomiaceae</taxon>
        <taxon>Chaetomidium</taxon>
    </lineage>
</organism>
<dbReference type="GO" id="GO:0016020">
    <property type="term" value="C:membrane"/>
    <property type="evidence" value="ECO:0007669"/>
    <property type="project" value="UniProtKB-SubCell"/>
</dbReference>
<dbReference type="PROSITE" id="PS50850">
    <property type="entry name" value="MFS"/>
    <property type="match status" value="1"/>
</dbReference>
<keyword evidence="3 5" id="KW-1133">Transmembrane helix</keyword>
<comment type="caution">
    <text evidence="7">The sequence shown here is derived from an EMBL/GenBank/DDBJ whole genome shotgun (WGS) entry which is preliminary data.</text>
</comment>
<evidence type="ECO:0000256" key="1">
    <source>
        <dbReference type="ARBA" id="ARBA00004141"/>
    </source>
</evidence>
<dbReference type="Gene3D" id="1.20.1250.20">
    <property type="entry name" value="MFS general substrate transporter like domains"/>
    <property type="match status" value="1"/>
</dbReference>
<dbReference type="InterPro" id="IPR020846">
    <property type="entry name" value="MFS_dom"/>
</dbReference>
<comment type="subcellular location">
    <subcellularLocation>
        <location evidence="1">Membrane</location>
        <topology evidence="1">Multi-pass membrane protein</topology>
    </subcellularLocation>
</comment>
<feature type="domain" description="Major facilitator superfamily (MFS) profile" evidence="6">
    <location>
        <begin position="1"/>
        <end position="103"/>
    </location>
</feature>
<evidence type="ECO:0000256" key="3">
    <source>
        <dbReference type="ARBA" id="ARBA00022989"/>
    </source>
</evidence>
<dbReference type="InterPro" id="IPR036259">
    <property type="entry name" value="MFS_trans_sf"/>
</dbReference>
<keyword evidence="4 5" id="KW-0472">Membrane</keyword>
<sequence>MWSVFGYEDVNVPGGWNISTEPQQLISSLMTLGAFLSSSMAGPISGVMSRRMTIWAAGVLCIVPNVIMMATTKIAGLYAGRLLLDIANGVFMTLTVQGASGAV</sequence>
<dbReference type="GO" id="GO:0022857">
    <property type="term" value="F:transmembrane transporter activity"/>
    <property type="evidence" value="ECO:0007669"/>
    <property type="project" value="InterPro"/>
</dbReference>
<dbReference type="SUPFAM" id="SSF103473">
    <property type="entry name" value="MFS general substrate transporter"/>
    <property type="match status" value="1"/>
</dbReference>
<dbReference type="Proteomes" id="UP001302745">
    <property type="component" value="Unassembled WGS sequence"/>
</dbReference>
<reference evidence="7" key="2">
    <citation type="submission" date="2023-05" db="EMBL/GenBank/DDBJ databases">
        <authorList>
            <consortium name="Lawrence Berkeley National Laboratory"/>
            <person name="Steindorff A."/>
            <person name="Hensen N."/>
            <person name="Bonometti L."/>
            <person name="Westerberg I."/>
            <person name="Brannstrom I.O."/>
            <person name="Guillou S."/>
            <person name="Cros-Aarteil S."/>
            <person name="Calhoun S."/>
            <person name="Haridas S."/>
            <person name="Kuo A."/>
            <person name="Mondo S."/>
            <person name="Pangilinan J."/>
            <person name="Riley R."/>
            <person name="Labutti K."/>
            <person name="Andreopoulos B."/>
            <person name="Lipzen A."/>
            <person name="Chen C."/>
            <person name="Yanf M."/>
            <person name="Daum C."/>
            <person name="Ng V."/>
            <person name="Clum A."/>
            <person name="Ohm R."/>
            <person name="Martin F."/>
            <person name="Silar P."/>
            <person name="Natvig D."/>
            <person name="Lalanne C."/>
            <person name="Gautier V."/>
            <person name="Ament-Velasquez S.L."/>
            <person name="Kruys A."/>
            <person name="Hutchinson M.I."/>
            <person name="Powell A.J."/>
            <person name="Barry K."/>
            <person name="Miller A.N."/>
            <person name="Grigoriev I.V."/>
            <person name="Debuchy R."/>
            <person name="Gladieux P."/>
            <person name="Thoren M.H."/>
            <person name="Johannesson H."/>
        </authorList>
    </citation>
    <scope>NUCLEOTIDE SEQUENCE</scope>
    <source>
        <strain evidence="7">CBS 538.74</strain>
    </source>
</reference>
<gene>
    <name evidence="7" type="ORF">C8A00DRAFT_33430</name>
</gene>
<feature type="transmembrane region" description="Helical" evidence="5">
    <location>
        <begin position="25"/>
        <end position="42"/>
    </location>
</feature>
<dbReference type="AlphaFoldDB" id="A0AAN6ZXE6"/>
<evidence type="ECO:0000313" key="7">
    <source>
        <dbReference type="EMBL" id="KAK4153818.1"/>
    </source>
</evidence>
<protein>
    <recommendedName>
        <fullName evidence="6">Major facilitator superfamily (MFS) profile domain-containing protein</fullName>
    </recommendedName>
</protein>
<evidence type="ECO:0000256" key="5">
    <source>
        <dbReference type="SAM" id="Phobius"/>
    </source>
</evidence>
<feature type="transmembrane region" description="Helical" evidence="5">
    <location>
        <begin position="54"/>
        <end position="79"/>
    </location>
</feature>